<dbReference type="PROSITE" id="PS00584">
    <property type="entry name" value="PFKB_KINASES_2"/>
    <property type="match status" value="1"/>
</dbReference>
<dbReference type="PROSITE" id="PS00583">
    <property type="entry name" value="PFKB_KINASES_1"/>
    <property type="match status" value="1"/>
</dbReference>
<sequence>MTPAICFGEILWDVLPAGKKPGGAPLNVAYHLNKLGVKTGIISRIGEDANGKELENLLTGWGIPTRFVQKDQENATSEVIAKFNGNEVTYEIISPVAWDFIAERDIADVKAARPKYVVYGSLASRNETTRNTLLNLLEMDTIRVFDINMRPPFVSHELLESLLYQADIVKFNESELAMSQVLFKGSLDGELSRVRFIQKKFGVHEVIVTKGEFGASYYIGDEAYHIWGNEIKVKDTIGSGDSFLAAFLASHYLNESPKEILKNAVAMGGFVATQSGGCPSYTVAEFKAFKEKMFSGKGGFGK</sequence>
<dbReference type="PANTHER" id="PTHR43085:SF57">
    <property type="entry name" value="CARBOHYDRATE KINASE PFKB DOMAIN-CONTAINING PROTEIN"/>
    <property type="match status" value="1"/>
</dbReference>
<dbReference type="Gene3D" id="3.40.1190.20">
    <property type="match status" value="1"/>
</dbReference>
<dbReference type="InterPro" id="IPR002173">
    <property type="entry name" value="Carboh/pur_kinase_PfkB_CS"/>
</dbReference>
<comment type="similarity">
    <text evidence="1">Belongs to the carbohydrate kinase PfkB family.</text>
</comment>
<comment type="caution">
    <text evidence="5">The sequence shown here is derived from an EMBL/GenBank/DDBJ whole genome shotgun (WGS) entry which is preliminary data.</text>
</comment>
<accession>A0ABP8GM42</accession>
<evidence type="ECO:0000256" key="1">
    <source>
        <dbReference type="ARBA" id="ARBA00010688"/>
    </source>
</evidence>
<keyword evidence="3 5" id="KW-0418">Kinase</keyword>
<dbReference type="EMBL" id="BAABFT010000007">
    <property type="protein sequence ID" value="GAA4326735.1"/>
    <property type="molecule type" value="Genomic_DNA"/>
</dbReference>
<dbReference type="InterPro" id="IPR050306">
    <property type="entry name" value="PfkB_Carbo_kinase"/>
</dbReference>
<evidence type="ECO:0000313" key="6">
    <source>
        <dbReference type="Proteomes" id="UP001500582"/>
    </source>
</evidence>
<dbReference type="InterPro" id="IPR029056">
    <property type="entry name" value="Ribokinase-like"/>
</dbReference>
<evidence type="ECO:0000259" key="4">
    <source>
        <dbReference type="Pfam" id="PF00294"/>
    </source>
</evidence>
<dbReference type="PANTHER" id="PTHR43085">
    <property type="entry name" value="HEXOKINASE FAMILY MEMBER"/>
    <property type="match status" value="1"/>
</dbReference>
<organism evidence="5 6">
    <name type="scientific">Mucilaginibacter gynuensis</name>
    <dbReference type="NCBI Taxonomy" id="1302236"/>
    <lineage>
        <taxon>Bacteria</taxon>
        <taxon>Pseudomonadati</taxon>
        <taxon>Bacteroidota</taxon>
        <taxon>Sphingobacteriia</taxon>
        <taxon>Sphingobacteriales</taxon>
        <taxon>Sphingobacteriaceae</taxon>
        <taxon>Mucilaginibacter</taxon>
    </lineage>
</organism>
<proteinExistence type="inferred from homology"/>
<dbReference type="CDD" id="cd01167">
    <property type="entry name" value="bac_FRK"/>
    <property type="match status" value="1"/>
</dbReference>
<name>A0ABP8GM42_9SPHI</name>
<keyword evidence="2" id="KW-0808">Transferase</keyword>
<keyword evidence="6" id="KW-1185">Reference proteome</keyword>
<reference evidence="6" key="1">
    <citation type="journal article" date="2019" name="Int. J. Syst. Evol. Microbiol.">
        <title>The Global Catalogue of Microorganisms (GCM) 10K type strain sequencing project: providing services to taxonomists for standard genome sequencing and annotation.</title>
        <authorList>
            <consortium name="The Broad Institute Genomics Platform"/>
            <consortium name="The Broad Institute Genome Sequencing Center for Infectious Disease"/>
            <person name="Wu L."/>
            <person name="Ma J."/>
        </authorList>
    </citation>
    <scope>NUCLEOTIDE SEQUENCE [LARGE SCALE GENOMIC DNA]</scope>
    <source>
        <strain evidence="6">JCM 17705</strain>
    </source>
</reference>
<evidence type="ECO:0000256" key="2">
    <source>
        <dbReference type="ARBA" id="ARBA00022679"/>
    </source>
</evidence>
<dbReference type="Proteomes" id="UP001500582">
    <property type="component" value="Unassembled WGS sequence"/>
</dbReference>
<gene>
    <name evidence="5" type="ORF">GCM10023149_29730</name>
</gene>
<evidence type="ECO:0000313" key="5">
    <source>
        <dbReference type="EMBL" id="GAA4326735.1"/>
    </source>
</evidence>
<dbReference type="RefSeq" id="WP_345211903.1">
    <property type="nucleotide sequence ID" value="NZ_BAABFT010000007.1"/>
</dbReference>
<dbReference type="SUPFAM" id="SSF53613">
    <property type="entry name" value="Ribokinase-like"/>
    <property type="match status" value="1"/>
</dbReference>
<dbReference type="GO" id="GO:0016301">
    <property type="term" value="F:kinase activity"/>
    <property type="evidence" value="ECO:0007669"/>
    <property type="project" value="UniProtKB-KW"/>
</dbReference>
<dbReference type="Pfam" id="PF00294">
    <property type="entry name" value="PfkB"/>
    <property type="match status" value="1"/>
</dbReference>
<feature type="domain" description="Carbohydrate kinase PfkB" evidence="4">
    <location>
        <begin position="19"/>
        <end position="279"/>
    </location>
</feature>
<dbReference type="InterPro" id="IPR011611">
    <property type="entry name" value="PfkB_dom"/>
</dbReference>
<evidence type="ECO:0000256" key="3">
    <source>
        <dbReference type="ARBA" id="ARBA00022777"/>
    </source>
</evidence>
<protein>
    <submittedName>
        <fullName evidence="5">Carbohydrate kinase</fullName>
    </submittedName>
</protein>